<accession>A0A9C6X213</accession>
<feature type="chain" id="PRO_5038713984" evidence="2">
    <location>
        <begin position="25"/>
        <end position="203"/>
    </location>
</feature>
<keyword evidence="3" id="KW-1185">Reference proteome</keyword>
<dbReference type="OrthoDB" id="7424700at2759"/>
<dbReference type="InterPro" id="IPR036846">
    <property type="entry name" value="GM2-AP_sf"/>
</dbReference>
<dbReference type="RefSeq" id="XP_052127666.1">
    <property type="nucleotide sequence ID" value="XM_052271706.1"/>
</dbReference>
<name>A0A9C6X213_FRAOC</name>
<dbReference type="AlphaFoldDB" id="A0A9C6X213"/>
<evidence type="ECO:0000256" key="2">
    <source>
        <dbReference type="SAM" id="SignalP"/>
    </source>
</evidence>
<dbReference type="GeneID" id="113206415"/>
<evidence type="ECO:0000256" key="1">
    <source>
        <dbReference type="ARBA" id="ARBA00022729"/>
    </source>
</evidence>
<proteinExistence type="predicted"/>
<evidence type="ECO:0000313" key="4">
    <source>
        <dbReference type="RefSeq" id="XP_052127666.1"/>
    </source>
</evidence>
<evidence type="ECO:0000313" key="3">
    <source>
        <dbReference type="Proteomes" id="UP000504606"/>
    </source>
</evidence>
<reference evidence="4" key="1">
    <citation type="submission" date="2025-08" db="UniProtKB">
        <authorList>
            <consortium name="RefSeq"/>
        </authorList>
    </citation>
    <scope>IDENTIFICATION</scope>
    <source>
        <tissue evidence="4">Whole organism</tissue>
    </source>
</reference>
<dbReference type="KEGG" id="foc:113206415"/>
<keyword evidence="1 2" id="KW-0732">Signal</keyword>
<organism evidence="3 4">
    <name type="scientific">Frankliniella occidentalis</name>
    <name type="common">Western flower thrips</name>
    <name type="synonym">Euthrips occidentalis</name>
    <dbReference type="NCBI Taxonomy" id="133901"/>
    <lineage>
        <taxon>Eukaryota</taxon>
        <taxon>Metazoa</taxon>
        <taxon>Ecdysozoa</taxon>
        <taxon>Arthropoda</taxon>
        <taxon>Hexapoda</taxon>
        <taxon>Insecta</taxon>
        <taxon>Pterygota</taxon>
        <taxon>Neoptera</taxon>
        <taxon>Paraneoptera</taxon>
        <taxon>Thysanoptera</taxon>
        <taxon>Terebrantia</taxon>
        <taxon>Thripoidea</taxon>
        <taxon>Thripidae</taxon>
        <taxon>Frankliniella</taxon>
    </lineage>
</organism>
<feature type="signal peptide" evidence="2">
    <location>
        <begin position="1"/>
        <end position="24"/>
    </location>
</feature>
<dbReference type="Gene3D" id="2.70.220.10">
    <property type="entry name" value="Ganglioside GM2 activator"/>
    <property type="match status" value="1"/>
</dbReference>
<dbReference type="Proteomes" id="UP000504606">
    <property type="component" value="Unplaced"/>
</dbReference>
<sequence>MTRCVVCFAALLLVQYRTLPSSTAAPASHFIHSVAGPFRIILDHYERCPISTGPPGPLFKDTFHRGYHDRRNPDLWHYWMNFTTLLTLDDSYDIDLNWASWSSRGGWKENAYVMRPGSFCKSIQQSDPQFWRKLMTAIFNDPNRNCPIPPGYYEMNNISADFSFKKIPVFFYGTWRMSLRLVKDTTKNSVACLWFFAKTIPKT</sequence>
<gene>
    <name evidence="4" type="primary">LOC113206415</name>
</gene>
<protein>
    <submittedName>
        <fullName evidence="4">Uncharacterized protein LOC113206415</fullName>
    </submittedName>
</protein>